<evidence type="ECO:0000256" key="9">
    <source>
        <dbReference type="SAM" id="Phobius"/>
    </source>
</evidence>
<evidence type="ECO:0000256" key="7">
    <source>
        <dbReference type="ARBA" id="ARBA00022840"/>
    </source>
</evidence>
<dbReference type="Pfam" id="PF07730">
    <property type="entry name" value="HisKA_3"/>
    <property type="match status" value="1"/>
</dbReference>
<keyword evidence="3" id="KW-0597">Phosphoprotein</keyword>
<reference evidence="12" key="1">
    <citation type="journal article" date="2019" name="Int. J. Syst. Evol. Microbiol.">
        <title>The Global Catalogue of Microorganisms (GCM) 10K type strain sequencing project: providing services to taxonomists for standard genome sequencing and annotation.</title>
        <authorList>
            <consortium name="The Broad Institute Genomics Platform"/>
            <consortium name="The Broad Institute Genome Sequencing Center for Infectious Disease"/>
            <person name="Wu L."/>
            <person name="Ma J."/>
        </authorList>
    </citation>
    <scope>NUCLEOTIDE SEQUENCE [LARGE SCALE GENOMIC DNA]</scope>
    <source>
        <strain evidence="12">CGMCC 1.12859</strain>
    </source>
</reference>
<feature type="transmembrane region" description="Helical" evidence="9">
    <location>
        <begin position="151"/>
        <end position="172"/>
    </location>
</feature>
<dbReference type="Gene3D" id="3.30.565.10">
    <property type="entry name" value="Histidine kinase-like ATPase, C-terminal domain"/>
    <property type="match status" value="1"/>
</dbReference>
<dbReference type="Gene3D" id="1.20.5.1930">
    <property type="match status" value="1"/>
</dbReference>
<feature type="transmembrane region" description="Helical" evidence="9">
    <location>
        <begin position="120"/>
        <end position="144"/>
    </location>
</feature>
<feature type="transmembrane region" description="Helical" evidence="9">
    <location>
        <begin position="40"/>
        <end position="60"/>
    </location>
</feature>
<dbReference type="GO" id="GO:0016301">
    <property type="term" value="F:kinase activity"/>
    <property type="evidence" value="ECO:0007669"/>
    <property type="project" value="UniProtKB-KW"/>
</dbReference>
<feature type="transmembrane region" description="Helical" evidence="9">
    <location>
        <begin position="66"/>
        <end position="83"/>
    </location>
</feature>
<keyword evidence="9" id="KW-1133">Transmembrane helix</keyword>
<dbReference type="EMBL" id="JBHTAJ010000066">
    <property type="protein sequence ID" value="MFC7183359.1"/>
    <property type="molecule type" value="Genomic_DNA"/>
</dbReference>
<keyword evidence="7" id="KW-0067">ATP-binding</keyword>
<keyword evidence="12" id="KW-1185">Reference proteome</keyword>
<dbReference type="CDD" id="cd16917">
    <property type="entry name" value="HATPase_UhpB-NarQ-NarX-like"/>
    <property type="match status" value="1"/>
</dbReference>
<keyword evidence="9" id="KW-0812">Transmembrane</keyword>
<dbReference type="EC" id="2.7.13.3" evidence="2"/>
<protein>
    <recommendedName>
        <fullName evidence="2">histidine kinase</fullName>
        <ecNumber evidence="2">2.7.13.3</ecNumber>
    </recommendedName>
</protein>
<keyword evidence="5" id="KW-0547">Nucleotide-binding</keyword>
<proteinExistence type="predicted"/>
<dbReference type="PANTHER" id="PTHR24421:SF10">
    <property type="entry name" value="NITRATE_NITRITE SENSOR PROTEIN NARQ"/>
    <property type="match status" value="1"/>
</dbReference>
<evidence type="ECO:0000256" key="3">
    <source>
        <dbReference type="ARBA" id="ARBA00022553"/>
    </source>
</evidence>
<dbReference type="Proteomes" id="UP001596435">
    <property type="component" value="Unassembled WGS sequence"/>
</dbReference>
<gene>
    <name evidence="11" type="ORF">ACFQMG_27815</name>
</gene>
<keyword evidence="9" id="KW-0472">Membrane</keyword>
<dbReference type="InterPro" id="IPR036890">
    <property type="entry name" value="HATPase_C_sf"/>
</dbReference>
<comment type="catalytic activity">
    <reaction evidence="1">
        <text>ATP + protein L-histidine = ADP + protein N-phospho-L-histidine.</text>
        <dbReference type="EC" id="2.7.13.3"/>
    </reaction>
</comment>
<comment type="caution">
    <text evidence="11">The sequence shown here is derived from an EMBL/GenBank/DDBJ whole genome shotgun (WGS) entry which is preliminary data.</text>
</comment>
<name>A0ABW2G4X0_9ACTN</name>
<keyword evidence="4" id="KW-0808">Transferase</keyword>
<evidence type="ECO:0000313" key="12">
    <source>
        <dbReference type="Proteomes" id="UP001596435"/>
    </source>
</evidence>
<evidence type="ECO:0000256" key="1">
    <source>
        <dbReference type="ARBA" id="ARBA00000085"/>
    </source>
</evidence>
<dbReference type="SUPFAM" id="SSF55874">
    <property type="entry name" value="ATPase domain of HSP90 chaperone/DNA topoisomerase II/histidine kinase"/>
    <property type="match status" value="1"/>
</dbReference>
<evidence type="ECO:0000256" key="8">
    <source>
        <dbReference type="ARBA" id="ARBA00023012"/>
    </source>
</evidence>
<sequence length="551" mass="57348">MRSKPKDALRAGPVPAWWPAAQAATPRALLRRVLPGPWRVRAVLSETVPAVLLGGLVGVLGVDDHGPWAAAGAGLAAALLYVLRRGLPAVVLVFAGAGAGADGAFLPLLVAAGWSAGRRIASPATLTTAFTVALAVTVPASAWLDPGGVSLTTNLVVSAVGFLLLAVLPAVIGRYRAQRRALLTALRERNDQLLREREMIARQARLRERQRIAQDMHDSLGHRLALISVHTGALEVDRTLTDRQREAVAVLREAAAGAMRELREVVLLLRDDAVTETGGVEGVDRLAAESRAAGVDVIVHHGGEPRPVTAPAGHAAYRIVQEGLTNAHKHAPGTPIAVALRWEPDALLVEVVNGPAPLPEGAAIGSGQGLTGLRERARLLGGIVHAAPTSDGGFRLAGVLPYDGAGPPGVLEQAAETDLLLPPMPPDPGARRSPAIGCALGAGLVLLITIGALTWGGFAFVRSVHNATLSRAAFDAMPLGAPEAEIRPQLPPGSNLMTADYRASGPPAPADASCEWFISGDENAPLQTETVLRLCFRGGRLVDKQHYAAGG</sequence>
<evidence type="ECO:0000259" key="10">
    <source>
        <dbReference type="Pfam" id="PF07730"/>
    </source>
</evidence>
<feature type="transmembrane region" description="Helical" evidence="9">
    <location>
        <begin position="439"/>
        <end position="461"/>
    </location>
</feature>
<dbReference type="InterPro" id="IPR011712">
    <property type="entry name" value="Sig_transdc_His_kin_sub3_dim/P"/>
</dbReference>
<evidence type="ECO:0000256" key="5">
    <source>
        <dbReference type="ARBA" id="ARBA00022741"/>
    </source>
</evidence>
<feature type="transmembrane region" description="Helical" evidence="9">
    <location>
        <begin position="90"/>
        <end position="114"/>
    </location>
</feature>
<keyword evidence="6 11" id="KW-0418">Kinase</keyword>
<feature type="domain" description="Signal transduction histidine kinase subgroup 3 dimerisation and phosphoacceptor" evidence="10">
    <location>
        <begin position="208"/>
        <end position="272"/>
    </location>
</feature>
<dbReference type="InterPro" id="IPR050482">
    <property type="entry name" value="Sensor_HK_TwoCompSys"/>
</dbReference>
<evidence type="ECO:0000256" key="4">
    <source>
        <dbReference type="ARBA" id="ARBA00022679"/>
    </source>
</evidence>
<accession>A0ABW2G4X0</accession>
<keyword evidence="8" id="KW-0902">Two-component regulatory system</keyword>
<dbReference type="RefSeq" id="WP_345709032.1">
    <property type="nucleotide sequence ID" value="NZ_BAABKV010000001.1"/>
</dbReference>
<evidence type="ECO:0000256" key="6">
    <source>
        <dbReference type="ARBA" id="ARBA00022777"/>
    </source>
</evidence>
<dbReference type="PANTHER" id="PTHR24421">
    <property type="entry name" value="NITRATE/NITRITE SENSOR PROTEIN NARX-RELATED"/>
    <property type="match status" value="1"/>
</dbReference>
<evidence type="ECO:0000313" key="11">
    <source>
        <dbReference type="EMBL" id="MFC7183359.1"/>
    </source>
</evidence>
<evidence type="ECO:0000256" key="2">
    <source>
        <dbReference type="ARBA" id="ARBA00012438"/>
    </source>
</evidence>
<organism evidence="11 12">
    <name type="scientific">Kitasatospora paranensis</name>
    <dbReference type="NCBI Taxonomy" id="258053"/>
    <lineage>
        <taxon>Bacteria</taxon>
        <taxon>Bacillati</taxon>
        <taxon>Actinomycetota</taxon>
        <taxon>Actinomycetes</taxon>
        <taxon>Kitasatosporales</taxon>
        <taxon>Streptomycetaceae</taxon>
        <taxon>Kitasatospora</taxon>
    </lineage>
</organism>